<dbReference type="InterPro" id="IPR002885">
    <property type="entry name" value="PPR_rpt"/>
</dbReference>
<comment type="caution">
    <text evidence="4">The sequence shown here is derived from an EMBL/GenBank/DDBJ whole genome shotgun (WGS) entry which is preliminary data.</text>
</comment>
<evidence type="ECO:0000256" key="1">
    <source>
        <dbReference type="ARBA" id="ARBA00022737"/>
    </source>
</evidence>
<evidence type="ECO:0000313" key="5">
    <source>
        <dbReference type="Proteomes" id="UP001187471"/>
    </source>
</evidence>
<evidence type="ECO:0000256" key="2">
    <source>
        <dbReference type="PROSITE-ProRule" id="PRU00708"/>
    </source>
</evidence>
<evidence type="ECO:0000256" key="3">
    <source>
        <dbReference type="SAM" id="MobiDB-lite"/>
    </source>
</evidence>
<dbReference type="PANTHER" id="PTHR47926:SF441">
    <property type="entry name" value="PENTATRICOPEPTIDE REPEAT-CONTAINING PROTEIN"/>
    <property type="match status" value="1"/>
</dbReference>
<feature type="repeat" description="PPR" evidence="2">
    <location>
        <begin position="805"/>
        <end position="839"/>
    </location>
</feature>
<dbReference type="InterPro" id="IPR011990">
    <property type="entry name" value="TPR-like_helical_dom_sf"/>
</dbReference>
<dbReference type="PROSITE" id="PS51375">
    <property type="entry name" value="PPR"/>
    <property type="match status" value="7"/>
</dbReference>
<evidence type="ECO:0000313" key="4">
    <source>
        <dbReference type="EMBL" id="KAK2985441.1"/>
    </source>
</evidence>
<dbReference type="Proteomes" id="UP001187471">
    <property type="component" value="Unassembled WGS sequence"/>
</dbReference>
<keyword evidence="5" id="KW-1185">Reference proteome</keyword>
<dbReference type="Gene3D" id="1.25.40.10">
    <property type="entry name" value="Tetratricopeptide repeat domain"/>
    <property type="match status" value="7"/>
</dbReference>
<feature type="repeat" description="PPR" evidence="2">
    <location>
        <begin position="703"/>
        <end position="737"/>
    </location>
</feature>
<feature type="repeat" description="PPR" evidence="2">
    <location>
        <begin position="130"/>
        <end position="164"/>
    </location>
</feature>
<evidence type="ECO:0008006" key="6">
    <source>
        <dbReference type="Google" id="ProtNLM"/>
    </source>
</evidence>
<keyword evidence="1" id="KW-0677">Repeat</keyword>
<feature type="repeat" description="PPR" evidence="2">
    <location>
        <begin position="297"/>
        <end position="331"/>
    </location>
</feature>
<accession>A0AA88UKH4</accession>
<organism evidence="4 5">
    <name type="scientific">Escallonia rubra</name>
    <dbReference type="NCBI Taxonomy" id="112253"/>
    <lineage>
        <taxon>Eukaryota</taxon>
        <taxon>Viridiplantae</taxon>
        <taxon>Streptophyta</taxon>
        <taxon>Embryophyta</taxon>
        <taxon>Tracheophyta</taxon>
        <taxon>Spermatophyta</taxon>
        <taxon>Magnoliopsida</taxon>
        <taxon>eudicotyledons</taxon>
        <taxon>Gunneridae</taxon>
        <taxon>Pentapetalae</taxon>
        <taxon>asterids</taxon>
        <taxon>campanulids</taxon>
        <taxon>Escalloniales</taxon>
        <taxon>Escalloniaceae</taxon>
        <taxon>Escallonia</taxon>
    </lineage>
</organism>
<feature type="region of interest" description="Disordered" evidence="3">
    <location>
        <begin position="1"/>
        <end position="38"/>
    </location>
</feature>
<dbReference type="AlphaFoldDB" id="A0AA88UKH4"/>
<sequence length="1026" mass="113532">MRHKASFRAPKCKSISHSIQNQSKFSTTPHRGINQDPNYKPVSPPDHQAYTHLLAICLRNCKQIQSRQLFDEMPQRLQHASKSGKLIHAQSLQFGFASKGQLGNAIVDLYAKCGNVDFAEKAFARLEKKDTLACNSVLSMYSKREMFENVVKSFISMQIHGVLPNQFTNAIVLSVCGRVVDVGFGKQIHCNIIKMGFESNSFSEGSLIDMYTKCRNVVDARRILDSAEDPDTVSWTAMIAGYVQVGLPDEALRVFEDMQNQGRAPDHVAFVTAISACVGLGRLDDARHLFSQMPNPNAVAWNVMISGHAQRGYEVEAVVLFQNMMKAGVKATRSTLGTVFSAIASLANYGHGLQVHAQATKQGLDSNVYVGSSLINMYAKCQKMEAAEEVFNALDEKNGVLLNAMLGGYAQNGYAFQVVNLFMATRDCGFFQPDEYTCTSVLSACAGLKSIEMGRQLHSFIIKKKFQSNLFAANALVDMYAKSGSLYDARQQFELIRNRDNVSWNAIIVGYVQEEEEEEAFYMFKRMRLEGISPDEVSLASILSACANIQSLDKGKQLHSILVKYGLERSLYTGSSLVDMYAKCGTTWAAGEVFSCMNELSVASTNALIAGYAQTNTEKAVCIFKYMLSEGMNPSEVTFASLLDACRGPSTLDLGRQIHCLLLKVGLSYHGEFLAVSLLGMYINSQEKEGANVLFSELPNPKSTVLWTVVISGHTQNDCSEDALLMYREMRNYNAMPDQATFVSVLRACAVLASLQDGREIHTLIFHTSFDSDELTCSALIDMYAKCGDVSSSAQVFGEMVHKKDVILWNSMIVGLAKNGYAENALKIFDEMKQAHIKPDEVTFLGVLTACSHAGRVSEGRLIFDTMTSHFEIQPRVDHCACMIDLLGRWGFLKEAEELIEKLELEPHAMIWATYLGACKLHGDDIRGKHAAEKLIELEPEISSPYVLLSNIYAASGNWDGVNSVRRAMKEKGVKKFPGGSWIVLDQKTNFFVACDKSHPIAGKIHAVLNDLTTLMKDEGYDAENE</sequence>
<dbReference type="GO" id="GO:0009451">
    <property type="term" value="P:RNA modification"/>
    <property type="evidence" value="ECO:0007669"/>
    <property type="project" value="InterPro"/>
</dbReference>
<dbReference type="Pfam" id="PF01535">
    <property type="entry name" value="PPR"/>
    <property type="match status" value="6"/>
</dbReference>
<feature type="repeat" description="PPR" evidence="2">
    <location>
        <begin position="231"/>
        <end position="265"/>
    </location>
</feature>
<dbReference type="InterPro" id="IPR046848">
    <property type="entry name" value="E_motif"/>
</dbReference>
<name>A0AA88UKH4_9ASTE</name>
<proteinExistence type="predicted"/>
<dbReference type="FunFam" id="1.25.40.10:FF:000090">
    <property type="entry name" value="Pentatricopeptide repeat-containing protein, chloroplastic"/>
    <property type="match status" value="1"/>
</dbReference>
<dbReference type="FunFam" id="1.25.40.10:FF:000073">
    <property type="entry name" value="Pentatricopeptide repeat-containing protein chloroplastic"/>
    <property type="match status" value="2"/>
</dbReference>
<feature type="repeat" description="PPR" evidence="2">
    <location>
        <begin position="773"/>
        <end position="803"/>
    </location>
</feature>
<dbReference type="InterPro" id="IPR046960">
    <property type="entry name" value="PPR_At4g14850-like_plant"/>
</dbReference>
<dbReference type="NCBIfam" id="TIGR00756">
    <property type="entry name" value="PPR"/>
    <property type="match status" value="6"/>
</dbReference>
<feature type="compositionally biased region" description="Polar residues" evidence="3">
    <location>
        <begin position="15"/>
        <end position="29"/>
    </location>
</feature>
<dbReference type="PANTHER" id="PTHR47926">
    <property type="entry name" value="PENTATRICOPEPTIDE REPEAT-CONTAINING PROTEIN"/>
    <property type="match status" value="1"/>
</dbReference>
<dbReference type="FunFam" id="1.25.40.10:FF:000343">
    <property type="entry name" value="Pentatricopeptide repeat-containing protein At3g58590"/>
    <property type="match status" value="1"/>
</dbReference>
<dbReference type="Pfam" id="PF20431">
    <property type="entry name" value="E_motif"/>
    <property type="match status" value="1"/>
</dbReference>
<dbReference type="EMBL" id="JAVXUO010001153">
    <property type="protein sequence ID" value="KAK2985441.1"/>
    <property type="molecule type" value="Genomic_DNA"/>
</dbReference>
<gene>
    <name evidence="4" type="ORF">RJ640_006737</name>
</gene>
<dbReference type="GO" id="GO:0003729">
    <property type="term" value="F:mRNA binding"/>
    <property type="evidence" value="ECO:0007669"/>
    <property type="project" value="UniProtKB-ARBA"/>
</dbReference>
<dbReference type="Pfam" id="PF13041">
    <property type="entry name" value="PPR_2"/>
    <property type="match status" value="4"/>
</dbReference>
<dbReference type="Pfam" id="PF13812">
    <property type="entry name" value="PPR_3"/>
    <property type="match status" value="1"/>
</dbReference>
<feature type="repeat" description="PPR" evidence="2">
    <location>
        <begin position="500"/>
        <end position="534"/>
    </location>
</feature>
<reference evidence="4" key="1">
    <citation type="submission" date="2022-12" db="EMBL/GenBank/DDBJ databases">
        <title>Draft genome assemblies for two species of Escallonia (Escalloniales).</title>
        <authorList>
            <person name="Chanderbali A."/>
            <person name="Dervinis C."/>
            <person name="Anghel I."/>
            <person name="Soltis D."/>
            <person name="Soltis P."/>
            <person name="Zapata F."/>
        </authorList>
    </citation>
    <scope>NUCLEOTIDE SEQUENCE</scope>
    <source>
        <strain evidence="4">UCBG92.1500</strain>
        <tissue evidence="4">Leaf</tissue>
    </source>
</reference>
<protein>
    <recommendedName>
        <fullName evidence="6">Chlororespiratory reduction 21</fullName>
    </recommendedName>
</protein>